<dbReference type="AlphaFoldDB" id="A0A2N5CP08"/>
<dbReference type="Proteomes" id="UP000234483">
    <property type="component" value="Unassembled WGS sequence"/>
</dbReference>
<reference evidence="2 3" key="1">
    <citation type="submission" date="2017-12" db="EMBL/GenBank/DDBJ databases">
        <title>The genome sequence of Caulobacter flavus CGMCC1 15093.</title>
        <authorList>
            <person name="Gao J."/>
            <person name="Mao X."/>
            <person name="Sun J."/>
        </authorList>
    </citation>
    <scope>NUCLEOTIDE SEQUENCE [LARGE SCALE GENOMIC DNA]</scope>
    <source>
        <strain evidence="2 3">CGMCC1 15093</strain>
    </source>
</reference>
<sequence length="68" mass="7486">MKQPPIDRIVITVCRNDGLWAAEEAGLFFGASPDKDIAKASAMRRARERIEEGHACQIRISGENGFAI</sequence>
<name>A0A2N5CP08_9CAUL</name>
<dbReference type="RefSeq" id="WP_101714641.1">
    <property type="nucleotide sequence ID" value="NZ_CP026100.1"/>
</dbReference>
<dbReference type="EMBL" id="CP026100">
    <property type="protein sequence ID" value="AYV48599.1"/>
    <property type="molecule type" value="Genomic_DNA"/>
</dbReference>
<dbReference type="OrthoDB" id="7210871at2"/>
<evidence type="ECO:0008006" key="5">
    <source>
        <dbReference type="Google" id="ProtNLM"/>
    </source>
</evidence>
<gene>
    <name evidence="1" type="ORF">C1707_21345</name>
    <name evidence="2" type="ORF">CFHF_19720</name>
</gene>
<organism evidence="2 3">
    <name type="scientific">Caulobacter flavus</name>
    <dbReference type="NCBI Taxonomy" id="1679497"/>
    <lineage>
        <taxon>Bacteria</taxon>
        <taxon>Pseudomonadati</taxon>
        <taxon>Pseudomonadota</taxon>
        <taxon>Alphaproteobacteria</taxon>
        <taxon>Caulobacterales</taxon>
        <taxon>Caulobacteraceae</taxon>
        <taxon>Caulobacter</taxon>
    </lineage>
</organism>
<evidence type="ECO:0000313" key="3">
    <source>
        <dbReference type="Proteomes" id="UP000234483"/>
    </source>
</evidence>
<keyword evidence="4" id="KW-1185">Reference proteome</keyword>
<accession>A0A2N5CP08</accession>
<evidence type="ECO:0000313" key="4">
    <source>
        <dbReference type="Proteomes" id="UP000281192"/>
    </source>
</evidence>
<dbReference type="Proteomes" id="UP000281192">
    <property type="component" value="Chromosome"/>
</dbReference>
<dbReference type="KEGG" id="cfh:C1707_21345"/>
<reference evidence="1 4" key="2">
    <citation type="submission" date="2018-01" db="EMBL/GenBank/DDBJ databases">
        <title>Complete genome sequence of Caulobacter flavus RHGG3.</title>
        <authorList>
            <person name="Yang E."/>
        </authorList>
    </citation>
    <scope>NUCLEOTIDE SEQUENCE [LARGE SCALE GENOMIC DNA]</scope>
    <source>
        <strain evidence="1 4">RHGG3</strain>
    </source>
</reference>
<proteinExistence type="predicted"/>
<evidence type="ECO:0000313" key="1">
    <source>
        <dbReference type="EMBL" id="AYV48599.1"/>
    </source>
</evidence>
<dbReference type="EMBL" id="PJRQ01000041">
    <property type="protein sequence ID" value="PLR08685.1"/>
    <property type="molecule type" value="Genomic_DNA"/>
</dbReference>
<protein>
    <recommendedName>
        <fullName evidence="5">DUF2188 domain-containing protein</fullName>
    </recommendedName>
</protein>
<evidence type="ECO:0000313" key="2">
    <source>
        <dbReference type="EMBL" id="PLR08685.1"/>
    </source>
</evidence>